<keyword evidence="1" id="KW-0678">Repressor</keyword>
<evidence type="ECO:0000256" key="2">
    <source>
        <dbReference type="ARBA" id="ARBA00023015"/>
    </source>
</evidence>
<sequence>MARRRVRPAISESGQEGNDALHTPLDRTRIENAVLDMLRDGGLDSLSMRKIADVLGVKAPALYYHVKDKEQLLHWLAERISVDVPTPDESRSWREQLKEWASLFRLALLRYPDAVPIMNATFAASPSRLAHIEFLYRTLIKAGFENAHTPWLASMLKSYIYGYVEEESRLRSQAKEAALSQNEHGRRQQEKFESLSQERYPYLIRLAQYTTSADWDREFNFGLSVLLDGFEARLSKQSVASEAYRE</sequence>
<evidence type="ECO:0000256" key="3">
    <source>
        <dbReference type="ARBA" id="ARBA00023125"/>
    </source>
</evidence>
<dbReference type="InterPro" id="IPR009057">
    <property type="entry name" value="Homeodomain-like_sf"/>
</dbReference>
<dbReference type="InterPro" id="IPR001647">
    <property type="entry name" value="HTH_TetR"/>
</dbReference>
<dbReference type="Proteomes" id="UP001153387">
    <property type="component" value="Unassembled WGS sequence"/>
</dbReference>
<evidence type="ECO:0000256" key="1">
    <source>
        <dbReference type="ARBA" id="ARBA00022491"/>
    </source>
</evidence>
<dbReference type="RefSeq" id="WP_277567731.1">
    <property type="nucleotide sequence ID" value="NZ_JAPDHZ010000006.1"/>
</dbReference>
<feature type="region of interest" description="Disordered" evidence="6">
    <location>
        <begin position="1"/>
        <end position="23"/>
    </location>
</feature>
<dbReference type="SUPFAM" id="SSF48498">
    <property type="entry name" value="Tetracyclin repressor-like, C-terminal domain"/>
    <property type="match status" value="1"/>
</dbReference>
<dbReference type="EMBL" id="JAPDHZ010000006">
    <property type="protein sequence ID" value="MDG0793953.1"/>
    <property type="molecule type" value="Genomic_DNA"/>
</dbReference>
<evidence type="ECO:0000256" key="6">
    <source>
        <dbReference type="SAM" id="MobiDB-lite"/>
    </source>
</evidence>
<dbReference type="InterPro" id="IPR050109">
    <property type="entry name" value="HTH-type_TetR-like_transc_reg"/>
</dbReference>
<dbReference type="PROSITE" id="PS50977">
    <property type="entry name" value="HTH_TETR_2"/>
    <property type="match status" value="1"/>
</dbReference>
<keyword evidence="4" id="KW-0804">Transcription</keyword>
<feature type="DNA-binding region" description="H-T-H motif" evidence="5">
    <location>
        <begin position="47"/>
        <end position="66"/>
    </location>
</feature>
<feature type="domain" description="HTH tetR-type" evidence="7">
    <location>
        <begin position="24"/>
        <end position="84"/>
    </location>
</feature>
<organism evidence="8 9">
    <name type="scientific">Cohnella ginsengisoli</name>
    <dbReference type="NCBI Taxonomy" id="425004"/>
    <lineage>
        <taxon>Bacteria</taxon>
        <taxon>Bacillati</taxon>
        <taxon>Bacillota</taxon>
        <taxon>Bacilli</taxon>
        <taxon>Bacillales</taxon>
        <taxon>Paenibacillaceae</taxon>
        <taxon>Cohnella</taxon>
    </lineage>
</organism>
<keyword evidence="3 5" id="KW-0238">DNA-binding</keyword>
<evidence type="ECO:0000313" key="9">
    <source>
        <dbReference type="Proteomes" id="UP001153387"/>
    </source>
</evidence>
<dbReference type="AlphaFoldDB" id="A0A9X4QPJ2"/>
<dbReference type="PANTHER" id="PTHR30055">
    <property type="entry name" value="HTH-TYPE TRANSCRIPTIONAL REGULATOR RUTR"/>
    <property type="match status" value="1"/>
</dbReference>
<dbReference type="GO" id="GO:0046677">
    <property type="term" value="P:response to antibiotic"/>
    <property type="evidence" value="ECO:0007669"/>
    <property type="project" value="InterPro"/>
</dbReference>
<name>A0A9X4QPJ2_9BACL</name>
<keyword evidence="2" id="KW-0805">Transcription regulation</keyword>
<dbReference type="GO" id="GO:0000976">
    <property type="term" value="F:transcription cis-regulatory region binding"/>
    <property type="evidence" value="ECO:0007669"/>
    <property type="project" value="TreeGrafter"/>
</dbReference>
<evidence type="ECO:0000256" key="5">
    <source>
        <dbReference type="PROSITE-ProRule" id="PRU00335"/>
    </source>
</evidence>
<gene>
    <name evidence="8" type="ORF">OMP38_26360</name>
</gene>
<dbReference type="Pfam" id="PF00440">
    <property type="entry name" value="TetR_N"/>
    <property type="match status" value="1"/>
</dbReference>
<evidence type="ECO:0000256" key="4">
    <source>
        <dbReference type="ARBA" id="ARBA00023163"/>
    </source>
</evidence>
<keyword evidence="9" id="KW-1185">Reference proteome</keyword>
<proteinExistence type="predicted"/>
<dbReference type="Pfam" id="PF02909">
    <property type="entry name" value="TetR_C_1"/>
    <property type="match status" value="1"/>
</dbReference>
<protein>
    <submittedName>
        <fullName evidence="8">TetR/AcrR family transcriptional regulator C-terminal domain-containing protein</fullName>
    </submittedName>
</protein>
<dbReference type="Gene3D" id="1.10.10.60">
    <property type="entry name" value="Homeodomain-like"/>
    <property type="match status" value="1"/>
</dbReference>
<comment type="caution">
    <text evidence="8">The sequence shown here is derived from an EMBL/GenBank/DDBJ whole genome shotgun (WGS) entry which is preliminary data.</text>
</comment>
<dbReference type="GO" id="GO:0003700">
    <property type="term" value="F:DNA-binding transcription factor activity"/>
    <property type="evidence" value="ECO:0007669"/>
    <property type="project" value="TreeGrafter"/>
</dbReference>
<dbReference type="InterPro" id="IPR003012">
    <property type="entry name" value="Tet_transcr_reg_TetR"/>
</dbReference>
<dbReference type="PRINTS" id="PR00400">
    <property type="entry name" value="TETREPRESSOR"/>
</dbReference>
<reference evidence="8 9" key="1">
    <citation type="submission" date="2022-10" db="EMBL/GenBank/DDBJ databases">
        <title>Comparative genomic analysis of Cohnella hashimotonis sp. nov., isolated from the International Space Station.</title>
        <authorList>
            <person name="Simpson A."/>
            <person name="Venkateswaran K."/>
        </authorList>
    </citation>
    <scope>NUCLEOTIDE SEQUENCE [LARGE SCALE GENOMIC DNA]</scope>
    <source>
        <strain evidence="8 9">DSM 18997</strain>
    </source>
</reference>
<evidence type="ECO:0000259" key="7">
    <source>
        <dbReference type="PROSITE" id="PS50977"/>
    </source>
</evidence>
<dbReference type="Gene3D" id="1.10.357.10">
    <property type="entry name" value="Tetracycline Repressor, domain 2"/>
    <property type="match status" value="1"/>
</dbReference>
<dbReference type="SUPFAM" id="SSF46689">
    <property type="entry name" value="Homeodomain-like"/>
    <property type="match status" value="1"/>
</dbReference>
<accession>A0A9X4QPJ2</accession>
<dbReference type="GO" id="GO:0045892">
    <property type="term" value="P:negative regulation of DNA-templated transcription"/>
    <property type="evidence" value="ECO:0007669"/>
    <property type="project" value="InterPro"/>
</dbReference>
<dbReference type="InterPro" id="IPR004111">
    <property type="entry name" value="Repressor_TetR_C"/>
</dbReference>
<evidence type="ECO:0000313" key="8">
    <source>
        <dbReference type="EMBL" id="MDG0793953.1"/>
    </source>
</evidence>
<dbReference type="InterPro" id="IPR036271">
    <property type="entry name" value="Tet_transcr_reg_TetR-rel_C_sf"/>
</dbReference>
<dbReference type="PANTHER" id="PTHR30055:SF151">
    <property type="entry name" value="TRANSCRIPTIONAL REGULATORY PROTEIN"/>
    <property type="match status" value="1"/>
</dbReference>